<evidence type="ECO:0000313" key="5">
    <source>
        <dbReference type="Proteomes" id="UP000799324"/>
    </source>
</evidence>
<dbReference type="PANTHER" id="PTHR10869:SF241">
    <property type="entry name" value="FE2OG DIOXYGENASE DOMAIN-CONTAINING PROTEIN"/>
    <property type="match status" value="1"/>
</dbReference>
<dbReference type="InterPro" id="IPR044862">
    <property type="entry name" value="Pro_4_hyd_alph_FE2OG_OXY"/>
</dbReference>
<dbReference type="GO" id="GO:0046872">
    <property type="term" value="F:metal ion binding"/>
    <property type="evidence" value="ECO:0007669"/>
    <property type="project" value="UniProtKB-KW"/>
</dbReference>
<dbReference type="GO" id="GO:0005783">
    <property type="term" value="C:endoplasmic reticulum"/>
    <property type="evidence" value="ECO:0007669"/>
    <property type="project" value="TreeGrafter"/>
</dbReference>
<dbReference type="EMBL" id="MU004323">
    <property type="protein sequence ID" value="KAF2657633.1"/>
    <property type="molecule type" value="Genomic_DNA"/>
</dbReference>
<dbReference type="PANTHER" id="PTHR10869">
    <property type="entry name" value="PROLYL 4-HYDROXYLASE ALPHA SUBUNIT"/>
    <property type="match status" value="1"/>
</dbReference>
<dbReference type="AlphaFoldDB" id="A0A6A6TFE8"/>
<proteinExistence type="predicted"/>
<keyword evidence="1" id="KW-0479">Metal-binding</keyword>
<dbReference type="InterPro" id="IPR045054">
    <property type="entry name" value="P4HA-like"/>
</dbReference>
<evidence type="ECO:0000256" key="2">
    <source>
        <dbReference type="ARBA" id="ARBA00023004"/>
    </source>
</evidence>
<keyword evidence="2" id="KW-0408">Iron</keyword>
<dbReference type="Gene3D" id="2.60.120.620">
    <property type="entry name" value="q2cbj1_9rhob like domain"/>
    <property type="match status" value="1"/>
</dbReference>
<dbReference type="Proteomes" id="UP000799324">
    <property type="component" value="Unassembled WGS sequence"/>
</dbReference>
<protein>
    <recommendedName>
        <fullName evidence="3">Prolyl 4-hydroxylase alpha subunit Fe(2+) 2OG dioxygenase domain-containing protein</fullName>
    </recommendedName>
</protein>
<feature type="domain" description="Prolyl 4-hydroxylase alpha subunit Fe(2+) 2OG dioxygenase" evidence="3">
    <location>
        <begin position="73"/>
        <end position="159"/>
    </location>
</feature>
<accession>A0A6A6TFE8</accession>
<name>A0A6A6TFE8_9PLEO</name>
<dbReference type="OrthoDB" id="69177at2759"/>
<evidence type="ECO:0000256" key="1">
    <source>
        <dbReference type="ARBA" id="ARBA00022723"/>
    </source>
</evidence>
<dbReference type="GO" id="GO:0004656">
    <property type="term" value="F:procollagen-proline 4-dioxygenase activity"/>
    <property type="evidence" value="ECO:0007669"/>
    <property type="project" value="TreeGrafter"/>
</dbReference>
<dbReference type="Pfam" id="PF13640">
    <property type="entry name" value="2OG-FeII_Oxy_3"/>
    <property type="match status" value="1"/>
</dbReference>
<keyword evidence="5" id="KW-1185">Reference proteome</keyword>
<evidence type="ECO:0000259" key="3">
    <source>
        <dbReference type="Pfam" id="PF13640"/>
    </source>
</evidence>
<evidence type="ECO:0000313" key="4">
    <source>
        <dbReference type="EMBL" id="KAF2657633.1"/>
    </source>
</evidence>
<organism evidence="4 5">
    <name type="scientific">Lophiostoma macrostomum CBS 122681</name>
    <dbReference type="NCBI Taxonomy" id="1314788"/>
    <lineage>
        <taxon>Eukaryota</taxon>
        <taxon>Fungi</taxon>
        <taxon>Dikarya</taxon>
        <taxon>Ascomycota</taxon>
        <taxon>Pezizomycotina</taxon>
        <taxon>Dothideomycetes</taxon>
        <taxon>Pleosporomycetidae</taxon>
        <taxon>Pleosporales</taxon>
        <taxon>Lophiostomataceae</taxon>
        <taxon>Lophiostoma</taxon>
    </lineage>
</organism>
<sequence length="167" mass="19499">MWDQQELVAKIWKRMEGFVPELHHRFDGAGDVLERRMKMTRLNERMGFLKYEEGEHFEGKLKIIDVIWLLDLQYSAHPDCYYQTEDGRERSYITVLLFLNDQAIAPGESEFVGGAITFHSQDMESKLDIAPKTGRLLLFEQEHLLHSGQQVSKGVKYAMRTDLMYGL</sequence>
<gene>
    <name evidence="4" type="ORF">K491DRAFT_594626</name>
</gene>
<reference evidence="4" key="1">
    <citation type="journal article" date="2020" name="Stud. Mycol.">
        <title>101 Dothideomycetes genomes: a test case for predicting lifestyles and emergence of pathogens.</title>
        <authorList>
            <person name="Haridas S."/>
            <person name="Albert R."/>
            <person name="Binder M."/>
            <person name="Bloem J."/>
            <person name="Labutti K."/>
            <person name="Salamov A."/>
            <person name="Andreopoulos B."/>
            <person name="Baker S."/>
            <person name="Barry K."/>
            <person name="Bills G."/>
            <person name="Bluhm B."/>
            <person name="Cannon C."/>
            <person name="Castanera R."/>
            <person name="Culley D."/>
            <person name="Daum C."/>
            <person name="Ezra D."/>
            <person name="Gonzalez J."/>
            <person name="Henrissat B."/>
            <person name="Kuo A."/>
            <person name="Liang C."/>
            <person name="Lipzen A."/>
            <person name="Lutzoni F."/>
            <person name="Magnuson J."/>
            <person name="Mondo S."/>
            <person name="Nolan M."/>
            <person name="Ohm R."/>
            <person name="Pangilinan J."/>
            <person name="Park H.-J."/>
            <person name="Ramirez L."/>
            <person name="Alfaro M."/>
            <person name="Sun H."/>
            <person name="Tritt A."/>
            <person name="Yoshinaga Y."/>
            <person name="Zwiers L.-H."/>
            <person name="Turgeon B."/>
            <person name="Goodwin S."/>
            <person name="Spatafora J."/>
            <person name="Crous P."/>
            <person name="Grigoriev I."/>
        </authorList>
    </citation>
    <scope>NUCLEOTIDE SEQUENCE</scope>
    <source>
        <strain evidence="4">CBS 122681</strain>
    </source>
</reference>